<feature type="transmembrane region" description="Helical" evidence="5">
    <location>
        <begin position="60"/>
        <end position="79"/>
    </location>
</feature>
<name>A0ABR2WBZ8_9FUNG</name>
<dbReference type="PANTHER" id="PTHR42829">
    <property type="entry name" value="NADH-UBIQUINONE OXIDOREDUCTASE CHAIN 5"/>
    <property type="match status" value="1"/>
</dbReference>
<protein>
    <submittedName>
        <fullName evidence="7">NADH dehydrogenase subunit 5</fullName>
    </submittedName>
</protein>
<dbReference type="Pfam" id="PF00361">
    <property type="entry name" value="Proton_antipo_M"/>
    <property type="match status" value="1"/>
</dbReference>
<comment type="caution">
    <text evidence="7">The sequence shown here is derived from an EMBL/GenBank/DDBJ whole genome shotgun (WGS) entry which is preliminary data.</text>
</comment>
<dbReference type="Proteomes" id="UP001479436">
    <property type="component" value="Unassembled WGS sequence"/>
</dbReference>
<keyword evidence="4 5" id="KW-0472">Membrane</keyword>
<dbReference type="InterPro" id="IPR001750">
    <property type="entry name" value="ND/Mrp_TM"/>
</dbReference>
<evidence type="ECO:0000259" key="6">
    <source>
        <dbReference type="Pfam" id="PF00361"/>
    </source>
</evidence>
<feature type="transmembrane region" description="Helical" evidence="5">
    <location>
        <begin position="31"/>
        <end position="53"/>
    </location>
</feature>
<feature type="domain" description="NADH:quinone oxidoreductase/Mrp antiporter transmembrane" evidence="6">
    <location>
        <begin position="1"/>
        <end position="72"/>
    </location>
</feature>
<organism evidence="7 8">
    <name type="scientific">Basidiobolus ranarum</name>
    <dbReference type="NCBI Taxonomy" id="34480"/>
    <lineage>
        <taxon>Eukaryota</taxon>
        <taxon>Fungi</taxon>
        <taxon>Fungi incertae sedis</taxon>
        <taxon>Zoopagomycota</taxon>
        <taxon>Entomophthoromycotina</taxon>
        <taxon>Basidiobolomycetes</taxon>
        <taxon>Basidiobolales</taxon>
        <taxon>Basidiobolaceae</taxon>
        <taxon>Basidiobolus</taxon>
    </lineage>
</organism>
<comment type="subcellular location">
    <subcellularLocation>
        <location evidence="1">Membrane</location>
        <topology evidence="1">Multi-pass membrane protein</topology>
    </subcellularLocation>
</comment>
<keyword evidence="8" id="KW-1185">Reference proteome</keyword>
<dbReference type="PANTHER" id="PTHR42829:SF2">
    <property type="entry name" value="NADH-UBIQUINONE OXIDOREDUCTASE CHAIN 5"/>
    <property type="match status" value="1"/>
</dbReference>
<evidence type="ECO:0000256" key="5">
    <source>
        <dbReference type="SAM" id="Phobius"/>
    </source>
</evidence>
<gene>
    <name evidence="7" type="primary">ND5</name>
    <name evidence="7" type="ORF">K7432_018602</name>
</gene>
<evidence type="ECO:0000313" key="8">
    <source>
        <dbReference type="Proteomes" id="UP001479436"/>
    </source>
</evidence>
<sequence>MSALLFLSAGAVIHAMNDEQDMRKMGGLVQLLPFTYTNILIGSLSLMALPFLTGFYSKDFILEVAYGRYLFTGGIAYWLD</sequence>
<evidence type="ECO:0000313" key="7">
    <source>
        <dbReference type="EMBL" id="KAK9730516.1"/>
    </source>
</evidence>
<dbReference type="InterPro" id="IPR003945">
    <property type="entry name" value="NU5C-like"/>
</dbReference>
<evidence type="ECO:0000256" key="2">
    <source>
        <dbReference type="ARBA" id="ARBA00022692"/>
    </source>
</evidence>
<evidence type="ECO:0000256" key="3">
    <source>
        <dbReference type="ARBA" id="ARBA00022989"/>
    </source>
</evidence>
<accession>A0ABR2WBZ8</accession>
<evidence type="ECO:0000256" key="4">
    <source>
        <dbReference type="ARBA" id="ARBA00023136"/>
    </source>
</evidence>
<keyword evidence="2 5" id="KW-0812">Transmembrane</keyword>
<keyword evidence="3 5" id="KW-1133">Transmembrane helix</keyword>
<dbReference type="EMBL" id="JASJQH010006751">
    <property type="protein sequence ID" value="KAK9730516.1"/>
    <property type="molecule type" value="Genomic_DNA"/>
</dbReference>
<reference evidence="7 8" key="1">
    <citation type="submission" date="2023-04" db="EMBL/GenBank/DDBJ databases">
        <title>Genome of Basidiobolus ranarum AG-B5.</title>
        <authorList>
            <person name="Stajich J.E."/>
            <person name="Carter-House D."/>
            <person name="Gryganskyi A."/>
        </authorList>
    </citation>
    <scope>NUCLEOTIDE SEQUENCE [LARGE SCALE GENOMIC DNA]</scope>
    <source>
        <strain evidence="7 8">AG-B5</strain>
    </source>
</reference>
<proteinExistence type="predicted"/>
<evidence type="ECO:0000256" key="1">
    <source>
        <dbReference type="ARBA" id="ARBA00004141"/>
    </source>
</evidence>